<dbReference type="InterPro" id="IPR011992">
    <property type="entry name" value="EF-hand-dom_pair"/>
</dbReference>
<organism evidence="3">
    <name type="scientific">Enterobius vermicularis</name>
    <name type="common">Human pinworm</name>
    <dbReference type="NCBI Taxonomy" id="51028"/>
    <lineage>
        <taxon>Eukaryota</taxon>
        <taxon>Metazoa</taxon>
        <taxon>Ecdysozoa</taxon>
        <taxon>Nematoda</taxon>
        <taxon>Chromadorea</taxon>
        <taxon>Rhabditida</taxon>
        <taxon>Spirurina</taxon>
        <taxon>Oxyuridomorpha</taxon>
        <taxon>Oxyuroidea</taxon>
        <taxon>Oxyuridae</taxon>
        <taxon>Enterobius</taxon>
    </lineage>
</organism>
<dbReference type="SUPFAM" id="SSF47473">
    <property type="entry name" value="EF-hand"/>
    <property type="match status" value="1"/>
</dbReference>
<gene>
    <name evidence="1" type="ORF">EVEC_LOCUS10570</name>
</gene>
<dbReference type="EMBL" id="UXUI01010962">
    <property type="protein sequence ID" value="VDD95819.1"/>
    <property type="molecule type" value="Genomic_DNA"/>
</dbReference>
<proteinExistence type="predicted"/>
<reference evidence="1 2" key="2">
    <citation type="submission" date="2018-10" db="EMBL/GenBank/DDBJ databases">
        <authorList>
            <consortium name="Pathogen Informatics"/>
        </authorList>
    </citation>
    <scope>NUCLEOTIDE SEQUENCE [LARGE SCALE GENOMIC DNA]</scope>
</reference>
<dbReference type="Proteomes" id="UP000274131">
    <property type="component" value="Unassembled WGS sequence"/>
</dbReference>
<evidence type="ECO:0000313" key="3">
    <source>
        <dbReference type="WBParaSite" id="EVEC_0001125601-mRNA-1"/>
    </source>
</evidence>
<dbReference type="WBParaSite" id="EVEC_0001125601-mRNA-1">
    <property type="protein sequence ID" value="EVEC_0001125601-mRNA-1"/>
    <property type="gene ID" value="EVEC_0001125601"/>
</dbReference>
<accession>A0A0N4VK74</accession>
<evidence type="ECO:0000313" key="2">
    <source>
        <dbReference type="Proteomes" id="UP000274131"/>
    </source>
</evidence>
<evidence type="ECO:0000313" key="1">
    <source>
        <dbReference type="EMBL" id="VDD95819.1"/>
    </source>
</evidence>
<sequence length="125" mass="14352">MMMEVLLEEDQPSDTEFPLRDELVAEQALKLFRICDENEKGFIVKADLAKIDGFINEMPIEKLESFFDNIDTSKTNIVTESQFIDNIKPILSRMEKGESISKCIQNAAEKSKREIVVRPLLQTDL</sequence>
<protein>
    <submittedName>
        <fullName evidence="3">EF-hand domain-containing protein</fullName>
    </submittedName>
</protein>
<dbReference type="Gene3D" id="1.10.238.10">
    <property type="entry name" value="EF-hand"/>
    <property type="match status" value="1"/>
</dbReference>
<dbReference type="OrthoDB" id="9989112at2759"/>
<keyword evidence="2" id="KW-1185">Reference proteome</keyword>
<reference evidence="3" key="1">
    <citation type="submission" date="2017-02" db="UniProtKB">
        <authorList>
            <consortium name="WormBaseParasite"/>
        </authorList>
    </citation>
    <scope>IDENTIFICATION</scope>
</reference>
<name>A0A0N4VK74_ENTVE</name>
<dbReference type="AlphaFoldDB" id="A0A0N4VK74"/>
<dbReference type="STRING" id="51028.A0A0N4VK74"/>